<evidence type="ECO:0000259" key="1">
    <source>
        <dbReference type="Pfam" id="PF20681"/>
    </source>
</evidence>
<reference evidence="2 3" key="1">
    <citation type="journal article" date="2017" name="Genome Biol. Evol.">
        <title>Phytophthora megakarya and P. palmivora, closely related causal agents of cacao black pod rot, underwent increases in genome sizes and gene numbers by different mechanisms.</title>
        <authorList>
            <person name="Ali S.S."/>
            <person name="Shao J."/>
            <person name="Lary D.J."/>
            <person name="Kronmiller B."/>
            <person name="Shen D."/>
            <person name="Strem M.D."/>
            <person name="Amoako-Attah I."/>
            <person name="Akrofi A.Y."/>
            <person name="Begoude B.A."/>
            <person name="Ten Hoopen G.M."/>
            <person name="Coulibaly K."/>
            <person name="Kebe B.I."/>
            <person name="Melnick R.L."/>
            <person name="Guiltinan M.J."/>
            <person name="Tyler B.M."/>
            <person name="Meinhardt L.W."/>
            <person name="Bailey B.A."/>
        </authorList>
    </citation>
    <scope>NUCLEOTIDE SEQUENCE [LARGE SCALE GENOMIC DNA]</scope>
    <source>
        <strain evidence="3">sbr112.9</strain>
    </source>
</reference>
<keyword evidence="3" id="KW-1185">Reference proteome</keyword>
<dbReference type="Proteomes" id="UP000237271">
    <property type="component" value="Unassembled WGS sequence"/>
</dbReference>
<dbReference type="InterPro" id="IPR049203">
    <property type="entry name" value="DUF6818"/>
</dbReference>
<dbReference type="Pfam" id="PF20681">
    <property type="entry name" value="DUF6818"/>
    <property type="match status" value="1"/>
</dbReference>
<evidence type="ECO:0000313" key="3">
    <source>
        <dbReference type="Proteomes" id="UP000237271"/>
    </source>
</evidence>
<dbReference type="PANTHER" id="PTHR34409:SF1">
    <property type="entry name" value="MYB-LIKE DOMAIN-CONTAINING PROTEIN"/>
    <property type="match status" value="1"/>
</dbReference>
<dbReference type="AlphaFoldDB" id="A0A2P4YUI7"/>
<dbReference type="EMBL" id="NCKW01000079">
    <property type="protein sequence ID" value="POM81450.1"/>
    <property type="molecule type" value="Genomic_DNA"/>
</dbReference>
<gene>
    <name evidence="2" type="ORF">PHPALM_577</name>
</gene>
<protein>
    <recommendedName>
        <fullName evidence="1">DUF6818 domain-containing protein</fullName>
    </recommendedName>
</protein>
<organism evidence="2 3">
    <name type="scientific">Phytophthora palmivora</name>
    <dbReference type="NCBI Taxonomy" id="4796"/>
    <lineage>
        <taxon>Eukaryota</taxon>
        <taxon>Sar</taxon>
        <taxon>Stramenopiles</taxon>
        <taxon>Oomycota</taxon>
        <taxon>Peronosporomycetes</taxon>
        <taxon>Peronosporales</taxon>
        <taxon>Peronosporaceae</taxon>
        <taxon>Phytophthora</taxon>
    </lineage>
</organism>
<proteinExistence type="predicted"/>
<evidence type="ECO:0000313" key="2">
    <source>
        <dbReference type="EMBL" id="POM81450.1"/>
    </source>
</evidence>
<comment type="caution">
    <text evidence="2">The sequence shown here is derived from an EMBL/GenBank/DDBJ whole genome shotgun (WGS) entry which is preliminary data.</text>
</comment>
<accession>A0A2P4YUI7</accession>
<name>A0A2P4YUI7_9STRA</name>
<dbReference type="PANTHER" id="PTHR34409">
    <property type="entry name" value="SET DOMAIN-CONTAINING PROTEIN"/>
    <property type="match status" value="1"/>
</dbReference>
<sequence length="83" mass="9481">MAGILLCQVADEIVPLGNTMWERVADKYNAKRARNAPERDAESLRRKFRNLYKKPKPSGKGEVPARLRLSGEHRNWSITSYAP</sequence>
<dbReference type="OrthoDB" id="123120at2759"/>
<feature type="domain" description="DUF6818" evidence="1">
    <location>
        <begin position="15"/>
        <end position="69"/>
    </location>
</feature>